<evidence type="ECO:0000313" key="1">
    <source>
        <dbReference type="EMBL" id="MEK9502353.1"/>
    </source>
</evidence>
<dbReference type="Proteomes" id="UP001484239">
    <property type="component" value="Unassembled WGS sequence"/>
</dbReference>
<dbReference type="RefSeq" id="WP_405278440.1">
    <property type="nucleotide sequence ID" value="NZ_JBBHLI010000011.1"/>
</dbReference>
<evidence type="ECO:0000313" key="2">
    <source>
        <dbReference type="Proteomes" id="UP001484239"/>
    </source>
</evidence>
<protein>
    <submittedName>
        <fullName evidence="1">Uncharacterized protein</fullName>
    </submittedName>
</protein>
<sequence length="58" mass="6644">MNRGVVGPRFLLFDQRERRIPLRRPSGSRRRRVADADAPMVRISGHAMLASIEVEIDD</sequence>
<comment type="caution">
    <text evidence="1">The sequence shown here is derived from an EMBL/GenBank/DDBJ whole genome shotgun (WGS) entry which is preliminary data.</text>
</comment>
<proteinExistence type="predicted"/>
<name>A0ABU9ECB1_9BACT</name>
<dbReference type="EMBL" id="JBBHLI010000011">
    <property type="protein sequence ID" value="MEK9502353.1"/>
    <property type="molecule type" value="Genomic_DNA"/>
</dbReference>
<keyword evidence="2" id="KW-1185">Reference proteome</keyword>
<organism evidence="1 2">
    <name type="scientific">Gaopeijia maritima</name>
    <dbReference type="NCBI Taxonomy" id="3119007"/>
    <lineage>
        <taxon>Bacteria</taxon>
        <taxon>Pseudomonadati</taxon>
        <taxon>Gemmatimonadota</taxon>
        <taxon>Longimicrobiia</taxon>
        <taxon>Gaopeijiales</taxon>
        <taxon>Gaopeijiaceae</taxon>
        <taxon>Gaopeijia</taxon>
    </lineage>
</organism>
<reference evidence="1 2" key="1">
    <citation type="submission" date="2024-02" db="EMBL/GenBank/DDBJ databases">
        <title>A novel Gemmatimonadota bacterium.</title>
        <authorList>
            <person name="Du Z.-J."/>
            <person name="Ye Y.-Q."/>
        </authorList>
    </citation>
    <scope>NUCLEOTIDE SEQUENCE [LARGE SCALE GENOMIC DNA]</scope>
    <source>
        <strain evidence="1 2">DH-20</strain>
    </source>
</reference>
<accession>A0ABU9ECB1</accession>
<gene>
    <name evidence="1" type="ORF">WI372_15275</name>
</gene>